<dbReference type="CDD" id="cd03039">
    <property type="entry name" value="GST_N_Sigma_like"/>
    <property type="match status" value="1"/>
</dbReference>
<dbReference type="InterPro" id="IPR040079">
    <property type="entry name" value="Glutathione_S-Trfase"/>
</dbReference>
<name>A0AAV5VU18_9BILA</name>
<dbReference type="GO" id="GO:0004364">
    <property type="term" value="F:glutathione transferase activity"/>
    <property type="evidence" value="ECO:0007669"/>
    <property type="project" value="UniProtKB-EC"/>
</dbReference>
<dbReference type="SUPFAM" id="SSF52833">
    <property type="entry name" value="Thioredoxin-like"/>
    <property type="match status" value="1"/>
</dbReference>
<dbReference type="Gene3D" id="1.20.1050.10">
    <property type="match status" value="1"/>
</dbReference>
<dbReference type="EC" id="2.5.1.18" evidence="1"/>
<evidence type="ECO:0000256" key="1">
    <source>
        <dbReference type="ARBA" id="ARBA00012452"/>
    </source>
</evidence>
<keyword evidence="2" id="KW-0808">Transferase</keyword>
<dbReference type="PROSITE" id="PS50405">
    <property type="entry name" value="GST_CTER"/>
    <property type="match status" value="1"/>
</dbReference>
<gene>
    <name evidence="8" type="ORF">PFISCL1PPCAC_14479</name>
</gene>
<evidence type="ECO:0000256" key="2">
    <source>
        <dbReference type="ARBA" id="ARBA00022679"/>
    </source>
</evidence>
<evidence type="ECO:0000256" key="5">
    <source>
        <dbReference type="ARBA" id="ARBA00078118"/>
    </source>
</evidence>
<sequence length="195" mass="21770">QVARQLFHISGTPFEDIRVPKEEWATLKAITAIPFGKVPLLEVDGEPLPQSFAINRYLANEYGFAGNSPFESAWIDALADAYKDYFDEIHDGIGVIFGIVPGGDKEKTRKEIFEPARDKFFPALEQRLNDAGSSGFLVGSSLTWVDLLVAEHFDVMSPLLPGYFDVYPAIVAHHNKVHAVPKVKEWVAIRPKTPF</sequence>
<dbReference type="Pfam" id="PF14497">
    <property type="entry name" value="GST_C_3"/>
    <property type="match status" value="1"/>
</dbReference>
<dbReference type="AlphaFoldDB" id="A0AAV5VU18"/>
<feature type="domain" description="GST C-terminal" evidence="7">
    <location>
        <begin position="68"/>
        <end position="195"/>
    </location>
</feature>
<dbReference type="EMBL" id="BTSY01000004">
    <property type="protein sequence ID" value="GMT23182.1"/>
    <property type="molecule type" value="Genomic_DNA"/>
</dbReference>
<comment type="similarity">
    <text evidence="3">Belongs to the GST superfamily. Sigma family.</text>
</comment>
<evidence type="ECO:0000259" key="7">
    <source>
        <dbReference type="PROSITE" id="PS50405"/>
    </source>
</evidence>
<dbReference type="Pfam" id="PF02798">
    <property type="entry name" value="GST_N"/>
    <property type="match status" value="1"/>
</dbReference>
<protein>
    <recommendedName>
        <fullName evidence="1">glutathione transferase</fullName>
        <ecNumber evidence="1">2.5.1.18</ecNumber>
    </recommendedName>
    <alternativeName>
        <fullName evidence="5">GST class-sigma</fullName>
    </alternativeName>
</protein>
<dbReference type="InterPro" id="IPR036282">
    <property type="entry name" value="Glutathione-S-Trfase_C_sf"/>
</dbReference>
<evidence type="ECO:0000256" key="3">
    <source>
        <dbReference type="ARBA" id="ARBA00038317"/>
    </source>
</evidence>
<dbReference type="GO" id="GO:0006749">
    <property type="term" value="P:glutathione metabolic process"/>
    <property type="evidence" value="ECO:0007669"/>
    <property type="project" value="TreeGrafter"/>
</dbReference>
<dbReference type="InterPro" id="IPR004045">
    <property type="entry name" value="Glutathione_S-Trfase_N"/>
</dbReference>
<comment type="caution">
    <text evidence="8">The sequence shown here is derived from an EMBL/GenBank/DDBJ whole genome shotgun (WGS) entry which is preliminary data.</text>
</comment>
<evidence type="ECO:0000313" key="8">
    <source>
        <dbReference type="EMBL" id="GMT23182.1"/>
    </source>
</evidence>
<dbReference type="PANTHER" id="PTHR11571:SF224">
    <property type="entry name" value="HEMATOPOIETIC PROSTAGLANDIN D SYNTHASE"/>
    <property type="match status" value="1"/>
</dbReference>
<reference evidence="8" key="1">
    <citation type="submission" date="2023-10" db="EMBL/GenBank/DDBJ databases">
        <title>Genome assembly of Pristionchus species.</title>
        <authorList>
            <person name="Yoshida K."/>
            <person name="Sommer R.J."/>
        </authorList>
    </citation>
    <scope>NUCLEOTIDE SEQUENCE</scope>
    <source>
        <strain evidence="8">RS5133</strain>
    </source>
</reference>
<feature type="non-terminal residue" evidence="8">
    <location>
        <position position="1"/>
    </location>
</feature>
<evidence type="ECO:0000313" key="9">
    <source>
        <dbReference type="Proteomes" id="UP001432322"/>
    </source>
</evidence>
<dbReference type="PROSITE" id="PS50404">
    <property type="entry name" value="GST_NTER"/>
    <property type="match status" value="1"/>
</dbReference>
<comment type="catalytic activity">
    <reaction evidence="4">
        <text>RX + glutathione = an S-substituted glutathione + a halide anion + H(+)</text>
        <dbReference type="Rhea" id="RHEA:16437"/>
        <dbReference type="ChEBI" id="CHEBI:15378"/>
        <dbReference type="ChEBI" id="CHEBI:16042"/>
        <dbReference type="ChEBI" id="CHEBI:17792"/>
        <dbReference type="ChEBI" id="CHEBI:57925"/>
        <dbReference type="ChEBI" id="CHEBI:90779"/>
        <dbReference type="EC" id="2.5.1.18"/>
    </reaction>
</comment>
<dbReference type="SUPFAM" id="SSF47616">
    <property type="entry name" value="GST C-terminal domain-like"/>
    <property type="match status" value="1"/>
</dbReference>
<dbReference type="Gene3D" id="3.40.30.10">
    <property type="entry name" value="Glutaredoxin"/>
    <property type="match status" value="1"/>
</dbReference>
<dbReference type="Proteomes" id="UP001432322">
    <property type="component" value="Unassembled WGS sequence"/>
</dbReference>
<dbReference type="FunFam" id="1.20.1050.10:FF:000031">
    <property type="entry name" value="Glutathione S-Transferase"/>
    <property type="match status" value="1"/>
</dbReference>
<organism evidence="8 9">
    <name type="scientific">Pristionchus fissidentatus</name>
    <dbReference type="NCBI Taxonomy" id="1538716"/>
    <lineage>
        <taxon>Eukaryota</taxon>
        <taxon>Metazoa</taxon>
        <taxon>Ecdysozoa</taxon>
        <taxon>Nematoda</taxon>
        <taxon>Chromadorea</taxon>
        <taxon>Rhabditida</taxon>
        <taxon>Rhabditina</taxon>
        <taxon>Diplogasteromorpha</taxon>
        <taxon>Diplogasteroidea</taxon>
        <taxon>Neodiplogasteridae</taxon>
        <taxon>Pristionchus</taxon>
    </lineage>
</organism>
<dbReference type="PANTHER" id="PTHR11571">
    <property type="entry name" value="GLUTATHIONE S-TRANSFERASE"/>
    <property type="match status" value="1"/>
</dbReference>
<dbReference type="SFLD" id="SFLDS00019">
    <property type="entry name" value="Glutathione_Transferase_(cytos"/>
    <property type="match status" value="1"/>
</dbReference>
<dbReference type="InterPro" id="IPR010987">
    <property type="entry name" value="Glutathione-S-Trfase_C-like"/>
</dbReference>
<dbReference type="InterPro" id="IPR004046">
    <property type="entry name" value="GST_C"/>
</dbReference>
<evidence type="ECO:0000256" key="4">
    <source>
        <dbReference type="ARBA" id="ARBA00047960"/>
    </source>
</evidence>
<proteinExistence type="inferred from homology"/>
<dbReference type="GO" id="GO:0005737">
    <property type="term" value="C:cytoplasm"/>
    <property type="evidence" value="ECO:0007669"/>
    <property type="project" value="UniProtKB-ARBA"/>
</dbReference>
<keyword evidence="9" id="KW-1185">Reference proteome</keyword>
<accession>A0AAV5VU18</accession>
<dbReference type="CDD" id="cd03192">
    <property type="entry name" value="GST_C_Sigma_like"/>
    <property type="match status" value="1"/>
</dbReference>
<feature type="domain" description="GST N-terminal" evidence="6">
    <location>
        <begin position="1"/>
        <end position="66"/>
    </location>
</feature>
<evidence type="ECO:0000259" key="6">
    <source>
        <dbReference type="PROSITE" id="PS50404"/>
    </source>
</evidence>
<dbReference type="InterPro" id="IPR050213">
    <property type="entry name" value="GST_superfamily"/>
</dbReference>
<dbReference type="InterPro" id="IPR036249">
    <property type="entry name" value="Thioredoxin-like_sf"/>
</dbReference>